<accession>C8N9X6</accession>
<protein>
    <submittedName>
        <fullName evidence="1">Uncharacterized protein</fullName>
    </submittedName>
</protein>
<comment type="caution">
    <text evidence="1">The sequence shown here is derived from an EMBL/GenBank/DDBJ whole genome shotgun (WGS) entry which is preliminary data.</text>
</comment>
<evidence type="ECO:0000313" key="2">
    <source>
        <dbReference type="Proteomes" id="UP000004870"/>
    </source>
</evidence>
<evidence type="ECO:0000313" key="1">
    <source>
        <dbReference type="EMBL" id="EEV88592.1"/>
    </source>
</evidence>
<proteinExistence type="predicted"/>
<dbReference type="EMBL" id="ACKY01000062">
    <property type="protein sequence ID" value="EEV88592.1"/>
    <property type="molecule type" value="Genomic_DNA"/>
</dbReference>
<organism evidence="1 2">
    <name type="scientific">Cardiobacterium hominis (strain ATCC 15826 / DSM 8339 / NCTC 10426 / 6573)</name>
    <dbReference type="NCBI Taxonomy" id="638300"/>
    <lineage>
        <taxon>Bacteria</taxon>
        <taxon>Pseudomonadati</taxon>
        <taxon>Pseudomonadota</taxon>
        <taxon>Gammaproteobacteria</taxon>
        <taxon>Cardiobacteriales</taxon>
        <taxon>Cardiobacteriaceae</taxon>
        <taxon>Cardiobacterium</taxon>
    </lineage>
</organism>
<name>C8N9X6_CARH6</name>
<keyword evidence="2" id="KW-1185">Reference proteome</keyword>
<dbReference type="Proteomes" id="UP000004870">
    <property type="component" value="Unassembled WGS sequence"/>
</dbReference>
<dbReference type="AlphaFoldDB" id="C8N9X6"/>
<sequence length="322" mass="35552">MQNARTPVSGASGFATLTATLEATASLPSEIPRMERDEAEPLAVAWKNLSLWQTLPAAERAALQPDLPLLLRFTHFRRAASIENLPKFTRLFALREINAFRFVSGKQEAALQSACDTAVIGRRLLLSDNLLLDSMLGVALLEQNVRLLAAMRAELPANTPLPPACGELQPLANTQLALAAQMYGEWRFFMSGEIEVYGDWITATYSFAMRHIPRYFIRAFTRYAAPELLAAVARGEAAVPSPHPVFDFCSPLNGLCRLTSMRDYQARLLNANRYLAAFAVLRDPAHLPEGIRSDGAFLYIDLLPTQQGVQTLTLPLPGTQVR</sequence>
<reference evidence="1 2" key="1">
    <citation type="submission" date="2009-08" db="EMBL/GenBank/DDBJ databases">
        <authorList>
            <person name="Qin X."/>
            <person name="Bachman B."/>
            <person name="Battles P."/>
            <person name="Bell A."/>
            <person name="Bess C."/>
            <person name="Bickham C."/>
            <person name="Chaboub L."/>
            <person name="Chen D."/>
            <person name="Coyle M."/>
            <person name="Deiros D.R."/>
            <person name="Dinh H."/>
            <person name="Forbes L."/>
            <person name="Fowler G."/>
            <person name="Francisco L."/>
            <person name="Fu Q."/>
            <person name="Gubbala S."/>
            <person name="Hale W."/>
            <person name="Han Y."/>
            <person name="Hemphill L."/>
            <person name="Highlander S.K."/>
            <person name="Hirani K."/>
            <person name="Hogues M."/>
            <person name="Jackson L."/>
            <person name="Jakkamsetti A."/>
            <person name="Javaid M."/>
            <person name="Jiang H."/>
            <person name="Korchina V."/>
            <person name="Kovar C."/>
            <person name="Lara F."/>
            <person name="Lee S."/>
            <person name="Mata R."/>
            <person name="Mathew T."/>
            <person name="Moen C."/>
            <person name="Morales K."/>
            <person name="Munidasa M."/>
            <person name="Nazareth L."/>
            <person name="Ngo R."/>
            <person name="Nguyen L."/>
            <person name="Okwuonu G."/>
            <person name="Ongeri F."/>
            <person name="Patil S."/>
            <person name="Petrosino J."/>
            <person name="Pham C."/>
            <person name="Pham P."/>
            <person name="Pu L.-L."/>
            <person name="Puazo M."/>
            <person name="Raj R."/>
            <person name="Reid J."/>
            <person name="Rouhana J."/>
            <person name="Saada N."/>
            <person name="Shang Y."/>
            <person name="Simmons D."/>
            <person name="Thornton R."/>
            <person name="Warren J."/>
            <person name="Weissenberger G."/>
            <person name="Zhang J."/>
            <person name="Zhang L."/>
            <person name="Zhou C."/>
            <person name="Zhu D."/>
            <person name="Muzny D."/>
            <person name="Worley K."/>
            <person name="Gibbs R."/>
        </authorList>
    </citation>
    <scope>NUCLEOTIDE SEQUENCE [LARGE SCALE GENOMIC DNA]</scope>
    <source>
        <strain evidence="2">ATCC 15826 / DSM 8339 / NCTC 10426 / 6573</strain>
    </source>
</reference>
<gene>
    <name evidence="1" type="ORF">HMPREF0198_1304</name>
</gene>
<dbReference type="HOGENOM" id="CLU_059889_0_0_6"/>